<dbReference type="InterPro" id="IPR025526">
    <property type="entry name" value="DsrC-like_dom_sf"/>
</dbReference>
<sequence length="106" mass="12035">MSTITTKSGCTIELTEEGFLVDPTLWSEEVAEALARLEEVKELTERHWKVIYYMRNYYQKNGIAPMIRSLCNEVDITLRQLYDYFPSGPIKGACKIAGLPKPTGCV</sequence>
<dbReference type="GO" id="GO:0002143">
    <property type="term" value="P:tRNA wobble position uridine thiolation"/>
    <property type="evidence" value="ECO:0007669"/>
    <property type="project" value="TreeGrafter"/>
</dbReference>
<name>A0A5Q2N4J5_9FIRM</name>
<accession>A0A5Q2N4J5</accession>
<dbReference type="AlphaFoldDB" id="A0A5Q2N4J5"/>
<evidence type="ECO:0000256" key="3">
    <source>
        <dbReference type="ARBA" id="ARBA00022490"/>
    </source>
</evidence>
<gene>
    <name evidence="5" type="ORF">FTV88_3157</name>
</gene>
<reference evidence="6" key="1">
    <citation type="submission" date="2019-11" db="EMBL/GenBank/DDBJ databases">
        <title>Genome sequence of Heliorestis convoluta strain HH, an alkaliphilic and minimalistic phototrophic bacterium from a soda lake in Egypt.</title>
        <authorList>
            <person name="Dewey E.D."/>
            <person name="Stokes L.M."/>
            <person name="Burchell B.M."/>
            <person name="Shaffer K.N."/>
            <person name="Huntington A.M."/>
            <person name="Baker J.M."/>
            <person name="Nadendla S."/>
            <person name="Giglio M.G."/>
            <person name="Touchman J.W."/>
            <person name="Blankenship R.E."/>
            <person name="Madigan M.T."/>
            <person name="Sattley W.M."/>
        </authorList>
    </citation>
    <scope>NUCLEOTIDE SEQUENCE [LARGE SCALE GENOMIC DNA]</scope>
    <source>
        <strain evidence="6">HH</strain>
    </source>
</reference>
<evidence type="ECO:0000256" key="1">
    <source>
        <dbReference type="ARBA" id="ARBA00004496"/>
    </source>
</evidence>
<dbReference type="Proteomes" id="UP000366051">
    <property type="component" value="Chromosome"/>
</dbReference>
<dbReference type="GO" id="GO:0016740">
    <property type="term" value="F:transferase activity"/>
    <property type="evidence" value="ECO:0007669"/>
    <property type="project" value="UniProtKB-KW"/>
</dbReference>
<dbReference type="PANTHER" id="PTHR37010">
    <property type="entry name" value="SULFURTRANSFERASE TUSE"/>
    <property type="match status" value="1"/>
</dbReference>
<dbReference type="Gene3D" id="1.10.10.370">
    <property type="entry name" value="DsrC-like protein, C-terminal domain"/>
    <property type="match status" value="1"/>
</dbReference>
<organism evidence="5 6">
    <name type="scientific">Heliorestis convoluta</name>
    <dbReference type="NCBI Taxonomy" id="356322"/>
    <lineage>
        <taxon>Bacteria</taxon>
        <taxon>Bacillati</taxon>
        <taxon>Bacillota</taxon>
        <taxon>Clostridia</taxon>
        <taxon>Eubacteriales</taxon>
        <taxon>Heliobacteriaceae</taxon>
        <taxon>Heliorestis</taxon>
    </lineage>
</organism>
<feature type="active site" description="Cysteine persulfide intermediate" evidence="4">
    <location>
        <position position="105"/>
    </location>
</feature>
<dbReference type="EC" id="2.8.1.-" evidence="5"/>
<dbReference type="NCBIfam" id="TIGR03342">
    <property type="entry name" value="dsrC_tusE_dsvC"/>
    <property type="match status" value="1"/>
</dbReference>
<evidence type="ECO:0000313" key="6">
    <source>
        <dbReference type="Proteomes" id="UP000366051"/>
    </source>
</evidence>
<keyword evidence="5" id="KW-0808">Transferase</keyword>
<dbReference type="KEGG" id="hcv:FTV88_3157"/>
<dbReference type="PIRSF" id="PIRSF006223">
    <property type="entry name" value="DsrC_TusE"/>
    <property type="match status" value="1"/>
</dbReference>
<keyword evidence="3" id="KW-0963">Cytoplasm</keyword>
<dbReference type="EMBL" id="CP045875">
    <property type="protein sequence ID" value="QGG49231.1"/>
    <property type="molecule type" value="Genomic_DNA"/>
</dbReference>
<evidence type="ECO:0000313" key="5">
    <source>
        <dbReference type="EMBL" id="QGG49231.1"/>
    </source>
</evidence>
<protein>
    <submittedName>
        <fullName evidence="5">TusE/DsrC/DsvC family sulfur relay protein</fullName>
        <ecNumber evidence="5">2.8.1.-</ecNumber>
    </submittedName>
</protein>
<dbReference type="Gene3D" id="3.30.1420.10">
    <property type="match status" value="1"/>
</dbReference>
<dbReference type="GO" id="GO:0097163">
    <property type="term" value="F:sulfur carrier activity"/>
    <property type="evidence" value="ECO:0007669"/>
    <property type="project" value="TreeGrafter"/>
</dbReference>
<dbReference type="InterPro" id="IPR042072">
    <property type="entry name" value="DsrC-like_C"/>
</dbReference>
<dbReference type="PANTHER" id="PTHR37010:SF1">
    <property type="entry name" value="SULFURTRANSFERASE TUSE"/>
    <property type="match status" value="1"/>
</dbReference>
<dbReference type="OrthoDB" id="9786347at2"/>
<keyword evidence="6" id="KW-1185">Reference proteome</keyword>
<evidence type="ECO:0000256" key="4">
    <source>
        <dbReference type="PIRSR" id="PIRSR006223-50"/>
    </source>
</evidence>
<dbReference type="RefSeq" id="WP_153726253.1">
    <property type="nucleotide sequence ID" value="NZ_CP045875.1"/>
</dbReference>
<dbReference type="GO" id="GO:0005737">
    <property type="term" value="C:cytoplasm"/>
    <property type="evidence" value="ECO:0007669"/>
    <property type="project" value="UniProtKB-SubCell"/>
</dbReference>
<proteinExistence type="inferred from homology"/>
<comment type="subcellular location">
    <subcellularLocation>
        <location evidence="1">Cytoplasm</location>
    </subcellularLocation>
</comment>
<comment type="similarity">
    <text evidence="2">Belongs to the DsrC/TusE family.</text>
</comment>
<evidence type="ECO:0000256" key="2">
    <source>
        <dbReference type="ARBA" id="ARBA00005718"/>
    </source>
</evidence>
<dbReference type="Pfam" id="PF04358">
    <property type="entry name" value="DsrC"/>
    <property type="match status" value="1"/>
</dbReference>
<dbReference type="InterPro" id="IPR007453">
    <property type="entry name" value="DsrC/TusE"/>
</dbReference>
<dbReference type="SUPFAM" id="SSF69721">
    <property type="entry name" value="DsrC, the gamma subunit of dissimilatory sulfite reductase"/>
    <property type="match status" value="1"/>
</dbReference>
<dbReference type="InterPro" id="IPR043163">
    <property type="entry name" value="DsrC-like_N"/>
</dbReference>